<feature type="chain" id="PRO_5013030942" evidence="1">
    <location>
        <begin position="28"/>
        <end position="284"/>
    </location>
</feature>
<sequence>MSHRRTPYLTMVALCVVGLYFPETVGGKKCDFADCIKRTWSYLAEKSSNTSFYAGDGWRFVWQREIDNNTFSAASLVLLVNNDATSNGTTAVLLPNSTILVPSINFDRSDTIWLLGPGYGSHKVRAEKVFSVEQGFTRIQLSNITNPEIILAPATPSRISHSARPPPPTTKCQVYGFQKYVVWWFELLRLAATVLRREKCDTIFNNGTAIPALNFKVFCIKMEILDKQWPERGLRFEQGYSNSREGNFTGPIPVEVRDRYPIFCSSTSNTTWGGGMKSLGVGRS</sequence>
<evidence type="ECO:0000256" key="1">
    <source>
        <dbReference type="SAM" id="SignalP"/>
    </source>
</evidence>
<evidence type="ECO:0000313" key="2">
    <source>
        <dbReference type="EMBL" id="OXA43303.1"/>
    </source>
</evidence>
<name>A0A226DDP9_FOLCA</name>
<protein>
    <submittedName>
        <fullName evidence="2">Uncharacterized protein</fullName>
    </submittedName>
</protein>
<accession>A0A226DDP9</accession>
<reference evidence="2 3" key="1">
    <citation type="submission" date="2015-12" db="EMBL/GenBank/DDBJ databases">
        <title>The genome of Folsomia candida.</title>
        <authorList>
            <person name="Faddeeva A."/>
            <person name="Derks M.F."/>
            <person name="Anvar Y."/>
            <person name="Smit S."/>
            <person name="Van Straalen N."/>
            <person name="Roelofs D."/>
        </authorList>
    </citation>
    <scope>NUCLEOTIDE SEQUENCE [LARGE SCALE GENOMIC DNA]</scope>
    <source>
        <strain evidence="2 3">VU population</strain>
        <tissue evidence="2">Whole body</tissue>
    </source>
</reference>
<dbReference type="EMBL" id="LNIX01000023">
    <property type="protein sequence ID" value="OXA43303.1"/>
    <property type="molecule type" value="Genomic_DNA"/>
</dbReference>
<keyword evidence="3" id="KW-1185">Reference proteome</keyword>
<feature type="signal peptide" evidence="1">
    <location>
        <begin position="1"/>
        <end position="27"/>
    </location>
</feature>
<organism evidence="2 3">
    <name type="scientific">Folsomia candida</name>
    <name type="common">Springtail</name>
    <dbReference type="NCBI Taxonomy" id="158441"/>
    <lineage>
        <taxon>Eukaryota</taxon>
        <taxon>Metazoa</taxon>
        <taxon>Ecdysozoa</taxon>
        <taxon>Arthropoda</taxon>
        <taxon>Hexapoda</taxon>
        <taxon>Collembola</taxon>
        <taxon>Entomobryomorpha</taxon>
        <taxon>Isotomoidea</taxon>
        <taxon>Isotomidae</taxon>
        <taxon>Proisotominae</taxon>
        <taxon>Folsomia</taxon>
    </lineage>
</organism>
<keyword evidence="1" id="KW-0732">Signal</keyword>
<dbReference type="Proteomes" id="UP000198287">
    <property type="component" value="Unassembled WGS sequence"/>
</dbReference>
<dbReference type="AlphaFoldDB" id="A0A226DDP9"/>
<evidence type="ECO:0000313" key="3">
    <source>
        <dbReference type="Proteomes" id="UP000198287"/>
    </source>
</evidence>
<proteinExistence type="predicted"/>
<comment type="caution">
    <text evidence="2">The sequence shown here is derived from an EMBL/GenBank/DDBJ whole genome shotgun (WGS) entry which is preliminary data.</text>
</comment>
<gene>
    <name evidence="2" type="ORF">Fcan01_22145</name>
</gene>